<dbReference type="NCBIfam" id="TIGR01637">
    <property type="entry name" value="phage_arpU"/>
    <property type="match status" value="1"/>
</dbReference>
<dbReference type="EMBL" id="JAMDNP010000171">
    <property type="protein sequence ID" value="MCY9765089.1"/>
    <property type="molecule type" value="Genomic_DNA"/>
</dbReference>
<keyword evidence="2" id="KW-1185">Reference proteome</keyword>
<dbReference type="InterPro" id="IPR006524">
    <property type="entry name" value="ArpU-like"/>
</dbReference>
<comment type="caution">
    <text evidence="1">The sequence shown here is derived from an EMBL/GenBank/DDBJ whole genome shotgun (WGS) entry which is preliminary data.</text>
</comment>
<name>A0ABT4H876_PAEAL</name>
<sequence>MGVEQLSMDTIPEIDVNSTKAEVIGAFRLYRVRKHCNMEELEPVITPSYEPRYHGNTNTTSDPTAKTALHNSHLIEMYKYCRRIEQAVERLQPEEKLIMQERYMKDYVKDYQVYNFIFKPPISHNTYREIRNNALIKLAHSLGLVKFRQKKCKKKDEKSTL</sequence>
<protein>
    <submittedName>
        <fullName evidence="1">Transcriptional regulator</fullName>
    </submittedName>
</protein>
<organism evidence="1 2">
    <name type="scientific">Paenibacillus alvei</name>
    <name type="common">Bacillus alvei</name>
    <dbReference type="NCBI Taxonomy" id="44250"/>
    <lineage>
        <taxon>Bacteria</taxon>
        <taxon>Bacillati</taxon>
        <taxon>Bacillota</taxon>
        <taxon>Bacilli</taxon>
        <taxon>Bacillales</taxon>
        <taxon>Paenibacillaceae</taxon>
        <taxon>Paenibacillus</taxon>
    </lineage>
</organism>
<evidence type="ECO:0000313" key="2">
    <source>
        <dbReference type="Proteomes" id="UP001527181"/>
    </source>
</evidence>
<reference evidence="1 2" key="1">
    <citation type="submission" date="2022-05" db="EMBL/GenBank/DDBJ databases">
        <title>Genome Sequencing of Bee-Associated Microbes.</title>
        <authorList>
            <person name="Dunlap C."/>
        </authorList>
    </citation>
    <scope>NUCLEOTIDE SEQUENCE [LARGE SCALE GENOMIC DNA]</scope>
    <source>
        <strain evidence="1 2">NRRL B-04010</strain>
    </source>
</reference>
<gene>
    <name evidence="1" type="ORF">M5X12_31835</name>
</gene>
<evidence type="ECO:0000313" key="1">
    <source>
        <dbReference type="EMBL" id="MCY9765089.1"/>
    </source>
</evidence>
<dbReference type="RefSeq" id="WP_268600919.1">
    <property type="nucleotide sequence ID" value="NZ_JAMDNP010000171.1"/>
</dbReference>
<dbReference type="Proteomes" id="UP001527181">
    <property type="component" value="Unassembled WGS sequence"/>
</dbReference>
<accession>A0ABT4H876</accession>
<proteinExistence type="predicted"/>